<dbReference type="GO" id="GO:0030198">
    <property type="term" value="P:extracellular matrix organization"/>
    <property type="evidence" value="ECO:0007669"/>
    <property type="project" value="TreeGrafter"/>
</dbReference>
<feature type="binding site" evidence="17">
    <location>
        <position position="196"/>
    </location>
    <ligand>
        <name>Ca(2+)</name>
        <dbReference type="ChEBI" id="CHEBI:29108"/>
        <label>3</label>
    </ligand>
</feature>
<feature type="binding site" evidence="17">
    <location>
        <position position="191"/>
    </location>
    <ligand>
        <name>Zn(2+)</name>
        <dbReference type="ChEBI" id="CHEBI:29105"/>
        <label>1</label>
    </ligand>
</feature>
<evidence type="ECO:0000256" key="9">
    <source>
        <dbReference type="ARBA" id="ARBA00022801"/>
    </source>
</evidence>
<dbReference type="FunFam" id="2.110.10.10:FF:000008">
    <property type="entry name" value="Matrix metallopeptidase 19"/>
    <property type="match status" value="1"/>
</dbReference>
<dbReference type="Proteomes" id="UP001178508">
    <property type="component" value="Chromosome 22"/>
</dbReference>
<feature type="binding site" evidence="16">
    <location>
        <position position="218"/>
    </location>
    <ligand>
        <name>Zn(2+)</name>
        <dbReference type="ChEBI" id="CHEBI:29105"/>
        <label>2</label>
        <note>catalytic</note>
    </ligand>
</feature>
<sequence length="464" mass="52981">MDYKLELILLLMSLTAASSFALGGEELTEAMTYLKKFGYLHIPLDSRPKNYSTEEIAEALRSFQKATNLQISGELDSATLSMMSKPRCGLQDSFSDTSLKYRVMGYWRKKQLTYRIHNHTPDLGKDKTRLAIQSAFKYWSDVSPLRFNELQSGRADIKISFHRKDRSCPVPFDGRGHVLAHADAPESGLVHFDQDELWTEGKNYGSNLRIVAAHEIGHALGLGHSQHYSALMGPVYNGYRADFKLHPDDIHGIQTLYGKPEKTPPDRNPQPGAVPDPCRATLDAAMLGPWRKTYMFSGQYVWTVSGYGYNSPVLISALWKELPGSLNAAVHSQRTGKTYFLKEDKIWRYTNFRLDRGFPRALAKIPANMDSAFYFNKNRNLIFIKGSMYWQWDEIGRTDFTLYPKPLRHLFQGIPGDIDAAFTWTNAHIYVFKGPQYWRLNQNHQAVGKAYPLSTATHWMRCDD</sequence>
<feature type="repeat" description="Hemopexin" evidence="19">
    <location>
        <begin position="415"/>
        <end position="462"/>
    </location>
</feature>
<evidence type="ECO:0000256" key="8">
    <source>
        <dbReference type="ARBA" id="ARBA00022737"/>
    </source>
</evidence>
<dbReference type="GO" id="GO:0004222">
    <property type="term" value="F:metalloendopeptidase activity"/>
    <property type="evidence" value="ECO:0007669"/>
    <property type="project" value="InterPro"/>
</dbReference>
<dbReference type="Pfam" id="PF00045">
    <property type="entry name" value="Hemopexin"/>
    <property type="match status" value="2"/>
</dbReference>
<keyword evidence="13" id="KW-0865">Zymogen</keyword>
<evidence type="ECO:0000256" key="6">
    <source>
        <dbReference type="ARBA" id="ARBA00022723"/>
    </source>
</evidence>
<evidence type="ECO:0000256" key="13">
    <source>
        <dbReference type="ARBA" id="ARBA00023145"/>
    </source>
</evidence>
<dbReference type="EMBL" id="OY660885">
    <property type="protein sequence ID" value="CAJ1084595.1"/>
    <property type="molecule type" value="Genomic_DNA"/>
</dbReference>
<dbReference type="InterPro" id="IPR033739">
    <property type="entry name" value="M10A_MMP"/>
</dbReference>
<evidence type="ECO:0000313" key="22">
    <source>
        <dbReference type="EMBL" id="CAJ1084595.1"/>
    </source>
</evidence>
<evidence type="ECO:0000256" key="10">
    <source>
        <dbReference type="ARBA" id="ARBA00022833"/>
    </source>
</evidence>
<dbReference type="SMART" id="SM00235">
    <property type="entry name" value="ZnMc"/>
    <property type="match status" value="1"/>
</dbReference>
<reference evidence="22" key="1">
    <citation type="submission" date="2023-08" db="EMBL/GenBank/DDBJ databases">
        <authorList>
            <person name="Alioto T."/>
            <person name="Alioto T."/>
            <person name="Gomez Garrido J."/>
        </authorList>
    </citation>
    <scope>NUCLEOTIDE SEQUENCE</scope>
</reference>
<dbReference type="InterPro" id="IPR036365">
    <property type="entry name" value="PGBD-like_sf"/>
</dbReference>
<feature type="disulfide bond" evidence="18">
    <location>
        <begin position="278"/>
        <end position="462"/>
    </location>
</feature>
<keyword evidence="12 22" id="KW-0482">Metalloprotease</keyword>
<proteinExistence type="inferred from homology"/>
<dbReference type="AlphaFoldDB" id="A0AAV1HG78"/>
<dbReference type="GO" id="GO:0030574">
    <property type="term" value="P:collagen catabolic process"/>
    <property type="evidence" value="ECO:0007669"/>
    <property type="project" value="TreeGrafter"/>
</dbReference>
<keyword evidence="5" id="KW-0645">Protease</keyword>
<evidence type="ECO:0000256" key="2">
    <source>
        <dbReference type="ARBA" id="ARBA00010370"/>
    </source>
</evidence>
<feature type="chain" id="PRO_5043606407" evidence="20">
    <location>
        <begin position="22"/>
        <end position="464"/>
    </location>
</feature>
<accession>A0AAV1HG78</accession>
<keyword evidence="23" id="KW-1185">Reference proteome</keyword>
<keyword evidence="6 16" id="KW-0479">Metal-binding</keyword>
<dbReference type="InterPro" id="IPR002477">
    <property type="entry name" value="Peptidoglycan-bd-like"/>
</dbReference>
<dbReference type="Gene3D" id="3.40.390.10">
    <property type="entry name" value="Collagenase (Catalytic Domain)"/>
    <property type="match status" value="1"/>
</dbReference>
<evidence type="ECO:0000256" key="18">
    <source>
        <dbReference type="PIRSR" id="PIRSR621190-3"/>
    </source>
</evidence>
<dbReference type="InterPro" id="IPR000585">
    <property type="entry name" value="Hemopexin-like_dom"/>
</dbReference>
<dbReference type="PROSITE" id="PS51642">
    <property type="entry name" value="HEMOPEXIN_2"/>
    <property type="match status" value="3"/>
</dbReference>
<keyword evidence="14 18" id="KW-1015">Disulfide bond</keyword>
<evidence type="ECO:0000256" key="16">
    <source>
        <dbReference type="PIRSR" id="PIRSR001191-2"/>
    </source>
</evidence>
<evidence type="ECO:0000256" key="20">
    <source>
        <dbReference type="SAM" id="SignalP"/>
    </source>
</evidence>
<evidence type="ECO:0000256" key="7">
    <source>
        <dbReference type="ARBA" id="ARBA00022729"/>
    </source>
</evidence>
<dbReference type="PANTHER" id="PTHR10201">
    <property type="entry name" value="MATRIX METALLOPROTEINASE"/>
    <property type="match status" value="1"/>
</dbReference>
<dbReference type="PANTHER" id="PTHR10201:SF166">
    <property type="entry name" value="MATRIX METALLOPROTEINASE-19"/>
    <property type="match status" value="1"/>
</dbReference>
<feature type="signal peptide" evidence="20">
    <location>
        <begin position="1"/>
        <end position="21"/>
    </location>
</feature>
<dbReference type="InterPro" id="IPR021190">
    <property type="entry name" value="Pept_M10A"/>
</dbReference>
<evidence type="ECO:0000256" key="12">
    <source>
        <dbReference type="ARBA" id="ARBA00023049"/>
    </source>
</evidence>
<evidence type="ECO:0000256" key="15">
    <source>
        <dbReference type="PIRSR" id="PIRSR001191-1"/>
    </source>
</evidence>
<keyword evidence="4" id="KW-0272">Extracellular matrix</keyword>
<dbReference type="FunFam" id="3.40.390.10:FF:000007">
    <property type="entry name" value="Collagenase 3"/>
    <property type="match status" value="1"/>
</dbReference>
<comment type="cofactor">
    <cofactor evidence="17">
        <name>Ca(2+)</name>
        <dbReference type="ChEBI" id="CHEBI:29108"/>
    </cofactor>
    <text evidence="17">Can bind about 5 Ca(2+) ions per subunit.</text>
</comment>
<feature type="repeat" description="Hemopexin" evidence="19">
    <location>
        <begin position="323"/>
        <end position="369"/>
    </location>
</feature>
<feature type="binding site" evidence="17">
    <location>
        <position position="181"/>
    </location>
    <ligand>
        <name>Zn(2+)</name>
        <dbReference type="ChEBI" id="CHEBI:29105"/>
        <label>1</label>
    </ligand>
</feature>
<dbReference type="PROSITE" id="PS00024">
    <property type="entry name" value="HEMOPEXIN"/>
    <property type="match status" value="1"/>
</dbReference>
<keyword evidence="11 17" id="KW-0106">Calcium</keyword>
<dbReference type="CDD" id="cd04278">
    <property type="entry name" value="ZnMc_MMP"/>
    <property type="match status" value="1"/>
</dbReference>
<dbReference type="InterPro" id="IPR001818">
    <property type="entry name" value="Pept_M10_metallopeptidase"/>
</dbReference>
<feature type="repeat" description="Hemopexin" evidence="19">
    <location>
        <begin position="275"/>
        <end position="322"/>
    </location>
</feature>
<gene>
    <name evidence="22" type="ORF">XNOV1_A008860</name>
</gene>
<dbReference type="SMART" id="SM00120">
    <property type="entry name" value="HX"/>
    <property type="match status" value="4"/>
</dbReference>
<dbReference type="GO" id="GO:0008270">
    <property type="term" value="F:zinc ion binding"/>
    <property type="evidence" value="ECO:0007669"/>
    <property type="project" value="InterPro"/>
</dbReference>
<feature type="binding site" evidence="17">
    <location>
        <position position="156"/>
    </location>
    <ligand>
        <name>Ca(2+)</name>
        <dbReference type="ChEBI" id="CHEBI:29108"/>
        <label>2</label>
    </ligand>
</feature>
<feature type="binding site" evidence="17">
    <location>
        <position position="174"/>
    </location>
    <ligand>
        <name>Ca(2+)</name>
        <dbReference type="ChEBI" id="CHEBI:29108"/>
        <label>3</label>
    </ligand>
</feature>
<dbReference type="PRINTS" id="PR00138">
    <property type="entry name" value="MATRIXIN"/>
</dbReference>
<feature type="binding site" evidence="17">
    <location>
        <position position="122"/>
    </location>
    <ligand>
        <name>Ca(2+)</name>
        <dbReference type="ChEBI" id="CHEBI:29108"/>
        <label>1</label>
    </ligand>
</feature>
<feature type="binding site" evidence="16">
    <location>
        <position position="214"/>
    </location>
    <ligand>
        <name>Zn(2+)</name>
        <dbReference type="ChEBI" id="CHEBI:29105"/>
        <label>2</label>
        <note>catalytic</note>
    </ligand>
</feature>
<evidence type="ECO:0000256" key="14">
    <source>
        <dbReference type="ARBA" id="ARBA00023157"/>
    </source>
</evidence>
<feature type="domain" description="Peptidase metallopeptidase" evidence="21">
    <location>
        <begin position="103"/>
        <end position="259"/>
    </location>
</feature>
<dbReference type="SUPFAM" id="SSF47090">
    <property type="entry name" value="PGBD-like"/>
    <property type="match status" value="1"/>
</dbReference>
<feature type="binding site" evidence="17">
    <location>
        <position position="283"/>
    </location>
    <ligand>
        <name>Ca(2+)</name>
        <dbReference type="ChEBI" id="CHEBI:29108"/>
        <label>4</label>
    </ligand>
</feature>
<feature type="binding site" evidence="17">
    <location>
        <position position="196"/>
    </location>
    <ligand>
        <name>Ca(2+)</name>
        <dbReference type="ChEBI" id="CHEBI:29108"/>
        <label>1</label>
    </ligand>
</feature>
<dbReference type="SUPFAM" id="SSF55486">
    <property type="entry name" value="Metalloproteases ('zincins'), catalytic domain"/>
    <property type="match status" value="1"/>
</dbReference>
<keyword evidence="9" id="KW-0378">Hydrolase</keyword>
<evidence type="ECO:0000313" key="23">
    <source>
        <dbReference type="Proteomes" id="UP001178508"/>
    </source>
</evidence>
<dbReference type="InterPro" id="IPR024079">
    <property type="entry name" value="MetalloPept_cat_dom_sf"/>
</dbReference>
<protein>
    <submittedName>
        <fullName evidence="22">Matrix metalloproteinase-19-like</fullName>
    </submittedName>
</protein>
<feature type="binding site" evidence="17">
    <location>
        <position position="329"/>
    </location>
    <ligand>
        <name>Ca(2+)</name>
        <dbReference type="ChEBI" id="CHEBI:29108"/>
        <label>5</label>
    </ligand>
</feature>
<feature type="binding site" evidence="17">
    <location>
        <position position="372"/>
    </location>
    <ligand>
        <name>Ca(2+)</name>
        <dbReference type="ChEBI" id="CHEBI:29108"/>
        <label>5</label>
    </ligand>
</feature>
<organism evidence="22 23">
    <name type="scientific">Xyrichtys novacula</name>
    <name type="common">Pearly razorfish</name>
    <name type="synonym">Hemipteronotus novacula</name>
    <dbReference type="NCBI Taxonomy" id="13765"/>
    <lineage>
        <taxon>Eukaryota</taxon>
        <taxon>Metazoa</taxon>
        <taxon>Chordata</taxon>
        <taxon>Craniata</taxon>
        <taxon>Vertebrata</taxon>
        <taxon>Euteleostomi</taxon>
        <taxon>Actinopterygii</taxon>
        <taxon>Neopterygii</taxon>
        <taxon>Teleostei</taxon>
        <taxon>Neoteleostei</taxon>
        <taxon>Acanthomorphata</taxon>
        <taxon>Eupercaria</taxon>
        <taxon>Labriformes</taxon>
        <taxon>Labridae</taxon>
        <taxon>Xyrichtys</taxon>
    </lineage>
</organism>
<comment type="subcellular location">
    <subcellularLocation>
        <location evidence="1">Secreted</location>
        <location evidence="1">Extracellular space</location>
        <location evidence="1">Extracellular matrix</location>
    </subcellularLocation>
</comment>
<keyword evidence="3" id="KW-0964">Secreted</keyword>
<evidence type="ECO:0000256" key="3">
    <source>
        <dbReference type="ARBA" id="ARBA00022525"/>
    </source>
</evidence>
<feature type="binding site" evidence="17">
    <location>
        <position position="232"/>
    </location>
    <ligand>
        <name>Zn(2+)</name>
        <dbReference type="ChEBI" id="CHEBI:29105"/>
        <label>2</label>
        <note>catalytic</note>
    </ligand>
</feature>
<dbReference type="Gene3D" id="2.110.10.10">
    <property type="entry name" value="Hemopexin-like domain"/>
    <property type="match status" value="2"/>
</dbReference>
<evidence type="ECO:0000256" key="5">
    <source>
        <dbReference type="ARBA" id="ARBA00022670"/>
    </source>
</evidence>
<evidence type="ECO:0000256" key="17">
    <source>
        <dbReference type="PIRSR" id="PIRSR621190-2"/>
    </source>
</evidence>
<dbReference type="GO" id="GO:0005615">
    <property type="term" value="C:extracellular space"/>
    <property type="evidence" value="ECO:0007669"/>
    <property type="project" value="TreeGrafter"/>
</dbReference>
<comment type="cofactor">
    <cofactor evidence="17">
        <name>Zn(2+)</name>
        <dbReference type="ChEBI" id="CHEBI:29105"/>
    </cofactor>
    <text evidence="17">Binds 2 Zn(2+) ions per subunit.</text>
</comment>
<dbReference type="GO" id="GO:0031012">
    <property type="term" value="C:extracellular matrix"/>
    <property type="evidence" value="ECO:0007669"/>
    <property type="project" value="InterPro"/>
</dbReference>
<dbReference type="GO" id="GO:0006508">
    <property type="term" value="P:proteolysis"/>
    <property type="evidence" value="ECO:0007669"/>
    <property type="project" value="UniProtKB-KW"/>
</dbReference>
<dbReference type="Pfam" id="PF01471">
    <property type="entry name" value="PG_binding_1"/>
    <property type="match status" value="1"/>
</dbReference>
<dbReference type="InterPro" id="IPR036375">
    <property type="entry name" value="Hemopexin-like_dom_sf"/>
</dbReference>
<dbReference type="PIRSF" id="PIRSF001191">
    <property type="entry name" value="Peptidase_M10A_matrix"/>
    <property type="match status" value="1"/>
</dbReference>
<evidence type="ECO:0000256" key="11">
    <source>
        <dbReference type="ARBA" id="ARBA00022837"/>
    </source>
</evidence>
<feature type="binding site" evidence="17">
    <location>
        <position position="173"/>
    </location>
    <ligand>
        <name>Ca(2+)</name>
        <dbReference type="ChEBI" id="CHEBI:29108"/>
        <label>3</label>
    </ligand>
</feature>
<dbReference type="InterPro" id="IPR018486">
    <property type="entry name" value="Hemopexin_CS"/>
</dbReference>
<keyword evidence="10 16" id="KW-0862">Zinc</keyword>
<dbReference type="CDD" id="cd00094">
    <property type="entry name" value="HX"/>
    <property type="match status" value="1"/>
</dbReference>
<keyword evidence="8" id="KW-0677">Repeat</keyword>
<evidence type="ECO:0000256" key="4">
    <source>
        <dbReference type="ARBA" id="ARBA00022530"/>
    </source>
</evidence>
<feature type="binding site" evidence="17">
    <location>
        <position position="193"/>
    </location>
    <ligand>
        <name>Ca(2+)</name>
        <dbReference type="ChEBI" id="CHEBI:29108"/>
        <label>3</label>
    </ligand>
</feature>
<name>A0AAV1HG78_XYRNO</name>
<dbReference type="SUPFAM" id="SSF50923">
    <property type="entry name" value="Hemopexin-like domain"/>
    <property type="match status" value="1"/>
</dbReference>
<feature type="active site" evidence="15">
    <location>
        <position position="215"/>
    </location>
</feature>
<dbReference type="InterPro" id="IPR006026">
    <property type="entry name" value="Peptidase_Metallo"/>
</dbReference>
<evidence type="ECO:0000259" key="21">
    <source>
        <dbReference type="SMART" id="SM00235"/>
    </source>
</evidence>
<feature type="binding site" evidence="16">
    <location>
        <position position="224"/>
    </location>
    <ligand>
        <name>Zn(2+)</name>
        <dbReference type="ChEBI" id="CHEBI:29105"/>
        <label>2</label>
        <note>catalytic</note>
    </ligand>
</feature>
<evidence type="ECO:0000256" key="19">
    <source>
        <dbReference type="PROSITE-ProRule" id="PRU01011"/>
    </source>
</evidence>
<dbReference type="InterPro" id="IPR018487">
    <property type="entry name" value="Hemopexin-like_repeat"/>
</dbReference>
<feature type="binding site" description="in inhibited form" evidence="17">
    <location>
        <position position="88"/>
    </location>
    <ligand>
        <name>Zn(2+)</name>
        <dbReference type="ChEBI" id="CHEBI:29105"/>
        <label>2</label>
        <note>catalytic</note>
    </ligand>
</feature>
<keyword evidence="7 20" id="KW-0732">Signal</keyword>
<feature type="binding site" evidence="17">
    <location>
        <position position="419"/>
    </location>
    <ligand>
        <name>Ca(2+)</name>
        <dbReference type="ChEBI" id="CHEBI:29108"/>
        <label>4</label>
    </ligand>
</feature>
<dbReference type="Pfam" id="PF00413">
    <property type="entry name" value="Peptidase_M10"/>
    <property type="match status" value="1"/>
</dbReference>
<comment type="similarity">
    <text evidence="2">Belongs to the peptidase M10A family.</text>
</comment>
<evidence type="ECO:0000256" key="1">
    <source>
        <dbReference type="ARBA" id="ARBA00004498"/>
    </source>
</evidence>